<feature type="domain" description="HipA-like C-terminal" evidence="4">
    <location>
        <begin position="171"/>
        <end position="385"/>
    </location>
</feature>
<keyword evidence="3 6" id="KW-0418">Kinase</keyword>
<gene>
    <name evidence="6" type="ORF">CDQ92_08705</name>
</gene>
<comment type="caution">
    <text evidence="6">The sequence shown here is derived from an EMBL/GenBank/DDBJ whole genome shotgun (WGS) entry which is preliminary data.</text>
</comment>
<protein>
    <submittedName>
        <fullName evidence="6">Phosphatidylinositol kinase</fullName>
    </submittedName>
</protein>
<reference evidence="6 7" key="1">
    <citation type="journal article" date="2010" name="Int. J. Syst. Evol. Microbiol.">
        <title>Sphingopyxis bauzanensis sp. nov., a psychrophilic bacterium isolated from soil.</title>
        <authorList>
            <person name="Zhang D.C."/>
            <person name="Liu H.C."/>
            <person name="Xin Y.H."/>
            <person name="Zhou Y.G."/>
            <person name="Schinner F."/>
            <person name="Margesin R."/>
        </authorList>
    </citation>
    <scope>NUCLEOTIDE SEQUENCE [LARGE SCALE GENOMIC DNA]</scope>
    <source>
        <strain evidence="6 7">DSM 22271</strain>
    </source>
</reference>
<evidence type="ECO:0000259" key="5">
    <source>
        <dbReference type="Pfam" id="PF13657"/>
    </source>
</evidence>
<evidence type="ECO:0000256" key="1">
    <source>
        <dbReference type="ARBA" id="ARBA00010164"/>
    </source>
</evidence>
<dbReference type="RefSeq" id="WP_088440999.1">
    <property type="nucleotide sequence ID" value="NZ_BMMC01000006.1"/>
</dbReference>
<proteinExistence type="inferred from homology"/>
<dbReference type="InterPro" id="IPR012893">
    <property type="entry name" value="HipA-like_C"/>
</dbReference>
<dbReference type="PANTHER" id="PTHR37419:SF8">
    <property type="entry name" value="TOXIN YJJJ"/>
    <property type="match status" value="1"/>
</dbReference>
<name>A0A246JX61_9SPHN</name>
<accession>A0A246JX61</accession>
<dbReference type="OrthoDB" id="9805913at2"/>
<dbReference type="InterPro" id="IPR017508">
    <property type="entry name" value="HipA_N1"/>
</dbReference>
<evidence type="ECO:0000313" key="7">
    <source>
        <dbReference type="Proteomes" id="UP000197361"/>
    </source>
</evidence>
<feature type="domain" description="HipA N-terminal subdomain 1" evidence="5">
    <location>
        <begin position="25"/>
        <end position="126"/>
    </location>
</feature>
<dbReference type="EMBL" id="NISK01000002">
    <property type="protein sequence ID" value="OWQ97142.1"/>
    <property type="molecule type" value="Genomic_DNA"/>
</dbReference>
<dbReference type="InterPro" id="IPR052028">
    <property type="entry name" value="HipA_Ser/Thr_kinase"/>
</dbReference>
<keyword evidence="7" id="KW-1185">Reference proteome</keyword>
<dbReference type="AlphaFoldDB" id="A0A246JX61"/>
<evidence type="ECO:0000256" key="2">
    <source>
        <dbReference type="ARBA" id="ARBA00022679"/>
    </source>
</evidence>
<keyword evidence="2" id="KW-0808">Transferase</keyword>
<dbReference type="GO" id="GO:0005829">
    <property type="term" value="C:cytosol"/>
    <property type="evidence" value="ECO:0007669"/>
    <property type="project" value="TreeGrafter"/>
</dbReference>
<evidence type="ECO:0000259" key="4">
    <source>
        <dbReference type="Pfam" id="PF07804"/>
    </source>
</evidence>
<dbReference type="Pfam" id="PF13657">
    <property type="entry name" value="Couple_hipA"/>
    <property type="match status" value="1"/>
</dbReference>
<comment type="similarity">
    <text evidence="1">Belongs to the HipA Ser/Thr kinase family.</text>
</comment>
<evidence type="ECO:0000256" key="3">
    <source>
        <dbReference type="ARBA" id="ARBA00022777"/>
    </source>
</evidence>
<dbReference type="PANTHER" id="PTHR37419">
    <property type="entry name" value="SERINE/THREONINE-PROTEIN KINASE TOXIN HIPA"/>
    <property type="match status" value="1"/>
</dbReference>
<organism evidence="6 7">
    <name type="scientific">Sphingopyxis bauzanensis</name>
    <dbReference type="NCBI Taxonomy" id="651663"/>
    <lineage>
        <taxon>Bacteria</taxon>
        <taxon>Pseudomonadati</taxon>
        <taxon>Pseudomonadota</taxon>
        <taxon>Alphaproteobacteria</taxon>
        <taxon>Sphingomonadales</taxon>
        <taxon>Sphingomonadaceae</taxon>
        <taxon>Sphingopyxis</taxon>
    </lineage>
</organism>
<dbReference type="Proteomes" id="UP000197361">
    <property type="component" value="Unassembled WGS sequence"/>
</dbReference>
<dbReference type="Pfam" id="PF07804">
    <property type="entry name" value="HipA_C"/>
    <property type="match status" value="1"/>
</dbReference>
<evidence type="ECO:0000313" key="6">
    <source>
        <dbReference type="EMBL" id="OWQ97142.1"/>
    </source>
</evidence>
<sequence length="437" mass="47134">MTSDPARPRDAFVWTWLPGTSEPVVAGRLVRVGDEAHFVYGRSYRERANAVPLYLPELPLGGETMRPPAGHYMASSLRDAAPDAWGRRVILNRLFGARGAELDALELDEFVFLLQSGSDRIGALDFQASASVYTRRGGDGASLDALIASAERVENNLPLSPELDQALHHGSSIGGARPKALITDGDRKFVAKFSSTSDTYSVVKGEYIAMRLAARAGLDVATVGLAQASGKDVLLVERFDRAHGPAGWERRAMVSALTILELDEMQARYASYQDLAEQVRLRFAAPNATLHELFARLVFNILVGNVDDHARNHAAFWDGTSLRLTPAYDICPQARAGGEASQAMLIHGQVRASQIAACLDAAGHFHLDRAGALALATALLETIGASWKPLVDEAGLGEIDTKQFWGRQFLNPFAFYGLEGEAAALAARADVIRAANA</sequence>
<dbReference type="GO" id="GO:0004674">
    <property type="term" value="F:protein serine/threonine kinase activity"/>
    <property type="evidence" value="ECO:0007669"/>
    <property type="project" value="TreeGrafter"/>
</dbReference>